<gene>
    <name evidence="2" type="ORF">BJ508DRAFT_10316</name>
</gene>
<dbReference type="Proteomes" id="UP000275078">
    <property type="component" value="Unassembled WGS sequence"/>
</dbReference>
<evidence type="ECO:0000256" key="1">
    <source>
        <dbReference type="SAM" id="MobiDB-lite"/>
    </source>
</evidence>
<dbReference type="AlphaFoldDB" id="A0A3N4HWK7"/>
<feature type="region of interest" description="Disordered" evidence="1">
    <location>
        <begin position="22"/>
        <end position="62"/>
    </location>
</feature>
<name>A0A3N4HWK7_ASCIM</name>
<dbReference type="EMBL" id="ML119748">
    <property type="protein sequence ID" value="RPA76240.1"/>
    <property type="molecule type" value="Genomic_DNA"/>
</dbReference>
<proteinExistence type="predicted"/>
<evidence type="ECO:0000313" key="3">
    <source>
        <dbReference type="Proteomes" id="UP000275078"/>
    </source>
</evidence>
<evidence type="ECO:0000313" key="2">
    <source>
        <dbReference type="EMBL" id="RPA76240.1"/>
    </source>
</evidence>
<sequence length="166" mass="18757">MRLIRALVLVLSPTSLNNVKRIRNPLLTDNDARRPKQHNPQPSRPLPSARKPPTSPSPPSKKRFQLAPFAAAVCTCSNRPALAARAPRIQLIYPPRSVFRRHHNFKDCASVHPTGFRKSFRPSLYRKGGLIGQHWSAVTTPLKAWLDRHKAQTLHLLPPLFPLPQD</sequence>
<accession>A0A3N4HWK7</accession>
<organism evidence="2 3">
    <name type="scientific">Ascobolus immersus RN42</name>
    <dbReference type="NCBI Taxonomy" id="1160509"/>
    <lineage>
        <taxon>Eukaryota</taxon>
        <taxon>Fungi</taxon>
        <taxon>Dikarya</taxon>
        <taxon>Ascomycota</taxon>
        <taxon>Pezizomycotina</taxon>
        <taxon>Pezizomycetes</taxon>
        <taxon>Pezizales</taxon>
        <taxon>Ascobolaceae</taxon>
        <taxon>Ascobolus</taxon>
    </lineage>
</organism>
<keyword evidence="3" id="KW-1185">Reference proteome</keyword>
<protein>
    <submittedName>
        <fullName evidence="2">Uncharacterized protein</fullName>
    </submittedName>
</protein>
<reference evidence="2 3" key="1">
    <citation type="journal article" date="2018" name="Nat. Ecol. Evol.">
        <title>Pezizomycetes genomes reveal the molecular basis of ectomycorrhizal truffle lifestyle.</title>
        <authorList>
            <person name="Murat C."/>
            <person name="Payen T."/>
            <person name="Noel B."/>
            <person name="Kuo A."/>
            <person name="Morin E."/>
            <person name="Chen J."/>
            <person name="Kohler A."/>
            <person name="Krizsan K."/>
            <person name="Balestrini R."/>
            <person name="Da Silva C."/>
            <person name="Montanini B."/>
            <person name="Hainaut M."/>
            <person name="Levati E."/>
            <person name="Barry K.W."/>
            <person name="Belfiori B."/>
            <person name="Cichocki N."/>
            <person name="Clum A."/>
            <person name="Dockter R.B."/>
            <person name="Fauchery L."/>
            <person name="Guy J."/>
            <person name="Iotti M."/>
            <person name="Le Tacon F."/>
            <person name="Lindquist E.A."/>
            <person name="Lipzen A."/>
            <person name="Malagnac F."/>
            <person name="Mello A."/>
            <person name="Molinier V."/>
            <person name="Miyauchi S."/>
            <person name="Poulain J."/>
            <person name="Riccioni C."/>
            <person name="Rubini A."/>
            <person name="Sitrit Y."/>
            <person name="Splivallo R."/>
            <person name="Traeger S."/>
            <person name="Wang M."/>
            <person name="Zifcakova L."/>
            <person name="Wipf D."/>
            <person name="Zambonelli A."/>
            <person name="Paolocci F."/>
            <person name="Nowrousian M."/>
            <person name="Ottonello S."/>
            <person name="Baldrian P."/>
            <person name="Spatafora J.W."/>
            <person name="Henrissat B."/>
            <person name="Nagy L.G."/>
            <person name="Aury J.M."/>
            <person name="Wincker P."/>
            <person name="Grigoriev I.V."/>
            <person name="Bonfante P."/>
            <person name="Martin F.M."/>
        </authorList>
    </citation>
    <scope>NUCLEOTIDE SEQUENCE [LARGE SCALE GENOMIC DNA]</scope>
    <source>
        <strain evidence="2 3">RN42</strain>
    </source>
</reference>